<keyword evidence="2" id="KW-0805">Transcription regulation</keyword>
<dbReference type="Gene3D" id="3.40.1810.10">
    <property type="entry name" value="Transcription factor, MADS-box"/>
    <property type="match status" value="1"/>
</dbReference>
<sequence length="180" mass="20295">MSMIGCQLITFSKCRSIIYKQISELSTLCSAEIGFICFSSAGKPFSFRDPSIEYISNRFLNQNQPLNDNTHSLVLSKDKNQSASPYYNKEAPPNELNLRELEEQYSRFIEIPNNLYINTSENSVAVTPSMLAPKDLLSSPVHLLPMRMRIIQMKALLGSQDGWEVVQEGFIEPTTTAGYT</sequence>
<evidence type="ECO:0000256" key="5">
    <source>
        <dbReference type="ARBA" id="ARBA00023242"/>
    </source>
</evidence>
<keyword evidence="3" id="KW-0238">DNA-binding</keyword>
<dbReference type="Proteomes" id="UP000593568">
    <property type="component" value="Unassembled WGS sequence"/>
</dbReference>
<dbReference type="GO" id="GO:0000981">
    <property type="term" value="F:DNA-binding transcription factor activity, RNA polymerase II-specific"/>
    <property type="evidence" value="ECO:0007669"/>
    <property type="project" value="TreeGrafter"/>
</dbReference>
<proteinExistence type="predicted"/>
<feature type="non-terminal residue" evidence="7">
    <location>
        <position position="1"/>
    </location>
</feature>
<gene>
    <name evidence="7" type="ORF">Gotri_026556</name>
</gene>
<dbReference type="PRINTS" id="PR00404">
    <property type="entry name" value="MADSDOMAIN"/>
</dbReference>
<evidence type="ECO:0000256" key="3">
    <source>
        <dbReference type="ARBA" id="ARBA00023125"/>
    </source>
</evidence>
<feature type="domain" description="MADS-box" evidence="6">
    <location>
        <begin position="9"/>
        <end position="51"/>
    </location>
</feature>
<evidence type="ECO:0000256" key="4">
    <source>
        <dbReference type="ARBA" id="ARBA00023163"/>
    </source>
</evidence>
<dbReference type="InterPro" id="IPR002100">
    <property type="entry name" value="TF_MADSbox"/>
</dbReference>
<dbReference type="PANTHER" id="PTHR11945:SF725">
    <property type="entry name" value="AGAMOUS-LIKE 58-RELATED"/>
    <property type="match status" value="1"/>
</dbReference>
<protein>
    <recommendedName>
        <fullName evidence="6">MADS-box domain-containing protein</fullName>
    </recommendedName>
</protein>
<dbReference type="GO" id="GO:0005634">
    <property type="term" value="C:nucleus"/>
    <property type="evidence" value="ECO:0007669"/>
    <property type="project" value="UniProtKB-SubCell"/>
</dbReference>
<dbReference type="GO" id="GO:0000978">
    <property type="term" value="F:RNA polymerase II cis-regulatory region sequence-specific DNA binding"/>
    <property type="evidence" value="ECO:0007669"/>
    <property type="project" value="TreeGrafter"/>
</dbReference>
<dbReference type="GO" id="GO:0046983">
    <property type="term" value="F:protein dimerization activity"/>
    <property type="evidence" value="ECO:0007669"/>
    <property type="project" value="InterPro"/>
</dbReference>
<dbReference type="EMBL" id="JABEZW010219381">
    <property type="protein sequence ID" value="MBA0785609.1"/>
    <property type="molecule type" value="Genomic_DNA"/>
</dbReference>
<evidence type="ECO:0000256" key="1">
    <source>
        <dbReference type="ARBA" id="ARBA00004123"/>
    </source>
</evidence>
<evidence type="ECO:0000313" key="8">
    <source>
        <dbReference type="Proteomes" id="UP000593568"/>
    </source>
</evidence>
<reference evidence="7 8" key="1">
    <citation type="journal article" date="2019" name="Genome Biol. Evol.">
        <title>Insights into the evolution of the New World diploid cottons (Gossypium, subgenus Houzingenia) based on genome sequencing.</title>
        <authorList>
            <person name="Grover C.E."/>
            <person name="Arick M.A. 2nd"/>
            <person name="Thrash A."/>
            <person name="Conover J.L."/>
            <person name="Sanders W.S."/>
            <person name="Peterson D.G."/>
            <person name="Frelichowski J.E."/>
            <person name="Scheffler J.A."/>
            <person name="Scheffler B.E."/>
            <person name="Wendel J.F."/>
        </authorList>
    </citation>
    <scope>NUCLEOTIDE SEQUENCE [LARGE SCALE GENOMIC DNA]</scope>
    <source>
        <strain evidence="7">8</strain>
        <tissue evidence="7">Leaf</tissue>
    </source>
</reference>
<name>A0A7J9FJZ4_9ROSI</name>
<comment type="caution">
    <text evidence="7">The sequence shown here is derived from an EMBL/GenBank/DDBJ whole genome shotgun (WGS) entry which is preliminary data.</text>
</comment>
<evidence type="ECO:0000259" key="6">
    <source>
        <dbReference type="PROSITE" id="PS50066"/>
    </source>
</evidence>
<comment type="subcellular location">
    <subcellularLocation>
        <location evidence="1">Nucleus</location>
    </subcellularLocation>
</comment>
<keyword evidence="4" id="KW-0804">Transcription</keyword>
<dbReference type="Pfam" id="PF00319">
    <property type="entry name" value="SRF-TF"/>
    <property type="match status" value="1"/>
</dbReference>
<dbReference type="PANTHER" id="PTHR11945">
    <property type="entry name" value="MADS BOX PROTEIN"/>
    <property type="match status" value="1"/>
</dbReference>
<keyword evidence="8" id="KW-1185">Reference proteome</keyword>
<organism evidence="7 8">
    <name type="scientific">Gossypium trilobum</name>
    <dbReference type="NCBI Taxonomy" id="34281"/>
    <lineage>
        <taxon>Eukaryota</taxon>
        <taxon>Viridiplantae</taxon>
        <taxon>Streptophyta</taxon>
        <taxon>Embryophyta</taxon>
        <taxon>Tracheophyta</taxon>
        <taxon>Spermatophyta</taxon>
        <taxon>Magnoliopsida</taxon>
        <taxon>eudicotyledons</taxon>
        <taxon>Gunneridae</taxon>
        <taxon>Pentapetalae</taxon>
        <taxon>rosids</taxon>
        <taxon>malvids</taxon>
        <taxon>Malvales</taxon>
        <taxon>Malvaceae</taxon>
        <taxon>Malvoideae</taxon>
        <taxon>Gossypium</taxon>
    </lineage>
</organism>
<keyword evidence="5" id="KW-0539">Nucleus</keyword>
<dbReference type="SUPFAM" id="SSF55455">
    <property type="entry name" value="SRF-like"/>
    <property type="match status" value="1"/>
</dbReference>
<dbReference type="AlphaFoldDB" id="A0A7J9FJZ4"/>
<evidence type="ECO:0000313" key="7">
    <source>
        <dbReference type="EMBL" id="MBA0785609.1"/>
    </source>
</evidence>
<evidence type="ECO:0000256" key="2">
    <source>
        <dbReference type="ARBA" id="ARBA00023015"/>
    </source>
</evidence>
<dbReference type="InterPro" id="IPR036879">
    <property type="entry name" value="TF_MADSbox_sf"/>
</dbReference>
<dbReference type="PROSITE" id="PS50066">
    <property type="entry name" value="MADS_BOX_2"/>
    <property type="match status" value="1"/>
</dbReference>
<accession>A0A7J9FJZ4</accession>